<dbReference type="PANTHER" id="PTHR27006:SF587">
    <property type="entry name" value="RECEPTOR-LIKE SERINE_THREONINE-PROTEIN KINASE"/>
    <property type="match status" value="1"/>
</dbReference>
<accession>A0A059A9Y2</accession>
<name>A0A059A9Y2_EUCGR</name>
<dbReference type="EMBL" id="KK198762">
    <property type="protein sequence ID" value="KCW50902.1"/>
    <property type="molecule type" value="Genomic_DNA"/>
</dbReference>
<dbReference type="OMA" id="DANDVME"/>
<dbReference type="STRING" id="71139.A0A059A9Y2"/>
<dbReference type="AlphaFoldDB" id="A0A059A9Y2"/>
<sequence>MELIDESVCAAFMESQAKRCIQLGLLCVQKFLANRPTMSSVVFMLANEGAALPLTKEPNFFVERTSVAQLHT</sequence>
<protein>
    <recommendedName>
        <fullName evidence="2">S-locus receptor kinase C-terminal domain-containing protein</fullName>
    </recommendedName>
</protein>
<reference evidence="1" key="1">
    <citation type="submission" date="2013-07" db="EMBL/GenBank/DDBJ databases">
        <title>The genome of Eucalyptus grandis.</title>
        <authorList>
            <person name="Schmutz J."/>
            <person name="Hayes R."/>
            <person name="Myburg A."/>
            <person name="Tuskan G."/>
            <person name="Grattapaglia D."/>
            <person name="Rokhsar D.S."/>
        </authorList>
    </citation>
    <scope>NUCLEOTIDE SEQUENCE</scope>
    <source>
        <tissue evidence="1">Leaf extractions</tissue>
    </source>
</reference>
<evidence type="ECO:0000313" key="1">
    <source>
        <dbReference type="EMBL" id="KCW50902.1"/>
    </source>
</evidence>
<gene>
    <name evidence="1" type="ORF">EUGRSUZ_J00546</name>
</gene>
<dbReference type="InParanoid" id="A0A059A9Y2"/>
<organism evidence="1">
    <name type="scientific">Eucalyptus grandis</name>
    <name type="common">Flooded gum</name>
    <dbReference type="NCBI Taxonomy" id="71139"/>
    <lineage>
        <taxon>Eukaryota</taxon>
        <taxon>Viridiplantae</taxon>
        <taxon>Streptophyta</taxon>
        <taxon>Embryophyta</taxon>
        <taxon>Tracheophyta</taxon>
        <taxon>Spermatophyta</taxon>
        <taxon>Magnoliopsida</taxon>
        <taxon>eudicotyledons</taxon>
        <taxon>Gunneridae</taxon>
        <taxon>Pentapetalae</taxon>
        <taxon>rosids</taxon>
        <taxon>malvids</taxon>
        <taxon>Myrtales</taxon>
        <taxon>Myrtaceae</taxon>
        <taxon>Myrtoideae</taxon>
        <taxon>Eucalypteae</taxon>
        <taxon>Eucalyptus</taxon>
    </lineage>
</organism>
<proteinExistence type="predicted"/>
<dbReference type="Gramene" id="KCW50902">
    <property type="protein sequence ID" value="KCW50902"/>
    <property type="gene ID" value="EUGRSUZ_J00546"/>
</dbReference>
<dbReference type="PANTHER" id="PTHR27006">
    <property type="entry name" value="PROMASTIGOTE SURFACE ANTIGEN PROTEIN PSA"/>
    <property type="match status" value="1"/>
</dbReference>
<evidence type="ECO:0008006" key="2">
    <source>
        <dbReference type="Google" id="ProtNLM"/>
    </source>
</evidence>